<name>A0AAV3A7E3_PYXAD</name>
<evidence type="ECO:0000313" key="4">
    <source>
        <dbReference type="Proteomes" id="UP001181693"/>
    </source>
</evidence>
<feature type="transmembrane region" description="Helical" evidence="2">
    <location>
        <begin position="224"/>
        <end position="245"/>
    </location>
</feature>
<feature type="region of interest" description="Disordered" evidence="1">
    <location>
        <begin position="499"/>
        <end position="546"/>
    </location>
</feature>
<proteinExistence type="predicted"/>
<organism evidence="3 4">
    <name type="scientific">Pyxicephalus adspersus</name>
    <name type="common">African bullfrog</name>
    <dbReference type="NCBI Taxonomy" id="30357"/>
    <lineage>
        <taxon>Eukaryota</taxon>
        <taxon>Metazoa</taxon>
        <taxon>Chordata</taxon>
        <taxon>Craniata</taxon>
        <taxon>Vertebrata</taxon>
        <taxon>Euteleostomi</taxon>
        <taxon>Amphibia</taxon>
        <taxon>Batrachia</taxon>
        <taxon>Anura</taxon>
        <taxon>Neobatrachia</taxon>
        <taxon>Ranoidea</taxon>
        <taxon>Pyxicephalidae</taxon>
        <taxon>Pyxicephalinae</taxon>
        <taxon>Pyxicephalus</taxon>
    </lineage>
</organism>
<feature type="transmembrane region" description="Helical" evidence="2">
    <location>
        <begin position="289"/>
        <end position="311"/>
    </location>
</feature>
<feature type="region of interest" description="Disordered" evidence="1">
    <location>
        <begin position="434"/>
        <end position="468"/>
    </location>
</feature>
<keyword evidence="2" id="KW-1133">Transmembrane helix</keyword>
<evidence type="ECO:0000256" key="1">
    <source>
        <dbReference type="SAM" id="MobiDB-lite"/>
    </source>
</evidence>
<feature type="transmembrane region" description="Helical" evidence="2">
    <location>
        <begin position="86"/>
        <end position="106"/>
    </location>
</feature>
<dbReference type="EMBL" id="DYDO01000007">
    <property type="protein sequence ID" value="DBA20945.1"/>
    <property type="molecule type" value="Genomic_DNA"/>
</dbReference>
<keyword evidence="4" id="KW-1185">Reference proteome</keyword>
<feature type="compositionally biased region" description="Low complexity" evidence="1">
    <location>
        <begin position="452"/>
        <end position="468"/>
    </location>
</feature>
<protein>
    <submittedName>
        <fullName evidence="3">Uncharacterized protein</fullName>
    </submittedName>
</protein>
<comment type="caution">
    <text evidence="3">The sequence shown here is derived from an EMBL/GenBank/DDBJ whole genome shotgun (WGS) entry which is preliminary data.</text>
</comment>
<dbReference type="Proteomes" id="UP001181693">
    <property type="component" value="Unassembled WGS sequence"/>
</dbReference>
<feature type="transmembrane region" description="Helical" evidence="2">
    <location>
        <begin position="184"/>
        <end position="203"/>
    </location>
</feature>
<gene>
    <name evidence="3" type="ORF">GDO54_017674</name>
</gene>
<feature type="transmembrane region" description="Helical" evidence="2">
    <location>
        <begin position="113"/>
        <end position="131"/>
    </location>
</feature>
<feature type="transmembrane region" description="Helical" evidence="2">
    <location>
        <begin position="405"/>
        <end position="423"/>
    </location>
</feature>
<reference evidence="3" key="1">
    <citation type="thesis" date="2020" institute="ProQuest LLC" country="789 East Eisenhower Parkway, Ann Arbor, MI, USA">
        <title>Comparative Genomics and Chromosome Evolution.</title>
        <authorList>
            <person name="Mudd A.B."/>
        </authorList>
    </citation>
    <scope>NUCLEOTIDE SEQUENCE</scope>
    <source>
        <strain evidence="3">1538</strain>
        <tissue evidence="3">Blood</tissue>
    </source>
</reference>
<keyword evidence="2" id="KW-0472">Membrane</keyword>
<sequence>MSCIPSIHTYTAPYPPSSHPIPRVPLPPPDALFSHTPVCSLTSMATSTPPLTPPFLTAGYTCPHHHLHPHHPLPNPHHPHPSSSVLATPVLIIIIPFLNLIVTLHIPHHLPATLVLIIIFIITFLVLSISADYTCPQPHILPNPHHHPPHLHPLPNTHHHPHLHPLPNTHHHPPHPSSVPATPAHIIILMPFLILIIIASYTCPHHHPHSLPNPYHHPPHPSSLVLATPVLIIIILIFIIISAIFTCPHLHPPTPSSVPSPPVTIIILLIPQPLHQCRLHLSSSSFTSLIPIIFSAFLSCLHAAPVCGLHLSSSSSSLIISATPTCPQFSPLIRHVPILIISAIITCLHAAPPTSPVPNSHPLHPSSPSSSLPVPNSHPPHASSPSLSSTCLITTHTPHQCHPHLSPYLILISILIIIAIFTCPHLRSSFPSSSTSVPPSPVPISHPPHPSSPHLTSLPSSPVPNSHPLSPTPCHLHLSLSSSPNPIISALSTCPHHPPHPSSPFSSSVPTLPVPISHPSSPSSSSVPSSSSSSVSSSPVLIFHPP</sequence>
<feature type="region of interest" description="Disordered" evidence="1">
    <location>
        <begin position="358"/>
        <end position="383"/>
    </location>
</feature>
<feature type="compositionally biased region" description="Pro residues" evidence="1">
    <location>
        <begin position="438"/>
        <end position="451"/>
    </location>
</feature>
<evidence type="ECO:0000256" key="2">
    <source>
        <dbReference type="SAM" id="Phobius"/>
    </source>
</evidence>
<feature type="compositionally biased region" description="Low complexity" evidence="1">
    <location>
        <begin position="503"/>
        <end position="540"/>
    </location>
</feature>
<feature type="compositionally biased region" description="Basic residues" evidence="1">
    <location>
        <begin position="157"/>
        <end position="174"/>
    </location>
</feature>
<feature type="transmembrane region" description="Helical" evidence="2">
    <location>
        <begin position="332"/>
        <end position="351"/>
    </location>
</feature>
<evidence type="ECO:0000313" key="3">
    <source>
        <dbReference type="EMBL" id="DBA20945.1"/>
    </source>
</evidence>
<keyword evidence="2" id="KW-0812">Transmembrane</keyword>
<dbReference type="AlphaFoldDB" id="A0AAV3A7E3"/>
<accession>A0AAV3A7E3</accession>
<feature type="region of interest" description="Disordered" evidence="1">
    <location>
        <begin position="146"/>
        <end position="178"/>
    </location>
</feature>